<evidence type="ECO:0000313" key="14">
    <source>
        <dbReference type="Proteomes" id="UP001374584"/>
    </source>
</evidence>
<keyword evidence="8 12" id="KW-0472">Membrane</keyword>
<keyword evidence="3" id="KW-1003">Cell membrane</keyword>
<dbReference type="PANTHER" id="PTHR32219">
    <property type="entry name" value="RNA-BINDING PROTEIN YLMH-RELATED"/>
    <property type="match status" value="1"/>
</dbReference>
<feature type="region of interest" description="Disordered" evidence="11">
    <location>
        <begin position="460"/>
        <end position="559"/>
    </location>
</feature>
<feature type="compositionally biased region" description="Polar residues" evidence="11">
    <location>
        <begin position="500"/>
        <end position="512"/>
    </location>
</feature>
<evidence type="ECO:0000313" key="13">
    <source>
        <dbReference type="EMBL" id="KAK7342723.1"/>
    </source>
</evidence>
<evidence type="ECO:0000256" key="11">
    <source>
        <dbReference type="SAM" id="MobiDB-lite"/>
    </source>
</evidence>
<comment type="caution">
    <text evidence="13">The sequence shown here is derived from an EMBL/GenBank/DDBJ whole genome shotgun (WGS) entry which is preliminary data.</text>
</comment>
<evidence type="ECO:0000256" key="10">
    <source>
        <dbReference type="SAM" id="Coils"/>
    </source>
</evidence>
<evidence type="ECO:0000256" key="2">
    <source>
        <dbReference type="ARBA" id="ARBA00004389"/>
    </source>
</evidence>
<evidence type="ECO:0000256" key="1">
    <source>
        <dbReference type="ARBA" id="ARBA00004162"/>
    </source>
</evidence>
<feature type="region of interest" description="Disordered" evidence="11">
    <location>
        <begin position="121"/>
        <end position="151"/>
    </location>
</feature>
<dbReference type="PANTHER" id="PTHR32219:SF2">
    <property type="entry name" value="PROTON PUMP-INTERACTOR 1"/>
    <property type="match status" value="1"/>
</dbReference>
<accession>A0AAN9QTK9</accession>
<reference evidence="13 14" key="1">
    <citation type="submission" date="2024-01" db="EMBL/GenBank/DDBJ databases">
        <title>The genomes of 5 underutilized Papilionoideae crops provide insights into root nodulation and disease resistanc.</title>
        <authorList>
            <person name="Jiang F."/>
        </authorList>
    </citation>
    <scope>NUCLEOTIDE SEQUENCE [LARGE SCALE GENOMIC DNA]</scope>
    <source>
        <strain evidence="13">JINMINGXINNONG_FW02</strain>
        <tissue evidence="13">Leaves</tissue>
    </source>
</reference>
<keyword evidence="4 12" id="KW-0812">Transmembrane</keyword>
<feature type="transmembrane region" description="Helical" evidence="12">
    <location>
        <begin position="12"/>
        <end position="31"/>
    </location>
</feature>
<feature type="compositionally biased region" description="Basic and acidic residues" evidence="11">
    <location>
        <begin position="592"/>
        <end position="604"/>
    </location>
</feature>
<feature type="coiled-coil region" evidence="10">
    <location>
        <begin position="199"/>
        <end position="233"/>
    </location>
</feature>
<name>A0AAN9QTK9_PHACN</name>
<feature type="compositionally biased region" description="Basic and acidic residues" evidence="11">
    <location>
        <begin position="460"/>
        <end position="474"/>
    </location>
</feature>
<feature type="region of interest" description="Disordered" evidence="11">
    <location>
        <begin position="592"/>
        <end position="657"/>
    </location>
</feature>
<feature type="compositionally biased region" description="Basic and acidic residues" evidence="11">
    <location>
        <begin position="521"/>
        <end position="532"/>
    </location>
</feature>
<dbReference type="GO" id="GO:0005886">
    <property type="term" value="C:plasma membrane"/>
    <property type="evidence" value="ECO:0007669"/>
    <property type="project" value="UniProtKB-SubCell"/>
</dbReference>
<evidence type="ECO:0000256" key="9">
    <source>
        <dbReference type="ARBA" id="ARBA00038080"/>
    </source>
</evidence>
<sequence>MQRRERSGPFLLSTILSLSEVLFLVLDWILVSLCQKGLLFFAISLSLIRGIIPLCLSHSSILSWVWSIQVGAMAVEVVGFETVQGPAENSAEEDKPVSQEIENGKLEQKAEVADAIISGSEGDESAKPEAEVAPDSNAAPDADVPKDAVEDWPAPKQIHSFYFVRFRPYDDPIIKANLDKLDKEMSQKNQARIQVTDALRAKRSERAELISQIKSLRDDNKQYQSIVDEKIKEIEPLQQALGKLRSTSNSGSGRAGGGGGLCASEEELNNLINSLQYHIQHESIPLAEEKQIIREIKQLEGTREKVLANATMRAKLQDSMGQKEDIQDQVKLIGGDLDGAKKERQVIRSKIKQLDDGVKALDKDIQSLQEELGAVTEKRDKAYENIQQLRKQRDQGNSYFYQSRTVLNKARELAAKKDINALEEFVQIEVEKAMSLWNSDKSFRDDYEKRLLPSLDMRQLSRDGRMRNPDEKPLLEVPKPIETATLAKSSVKQPKGESKSAPQETEPEQTFQKETKKKGKDMKSNVDNKVLEDADEYEFEMPKETTVKEPPINQEKLKEMKREEEIAKAKQALERKKKLAEKAAAKAAIRAQKEAEKKLKDREKKAKKAAGGSGAISNPEEVATDIVEDTEQKSNNVNMEASSAVAKVQKESSGRPRIRAKALKGAPESIPKAILKRKRSQNYWLWVASCVLIVLAALVFAFVVLS</sequence>
<evidence type="ECO:0000256" key="4">
    <source>
        <dbReference type="ARBA" id="ARBA00022692"/>
    </source>
</evidence>
<dbReference type="GO" id="GO:0005789">
    <property type="term" value="C:endoplasmic reticulum membrane"/>
    <property type="evidence" value="ECO:0007669"/>
    <property type="project" value="UniProtKB-SubCell"/>
</dbReference>
<keyword evidence="6 12" id="KW-1133">Transmembrane helix</keyword>
<evidence type="ECO:0000256" key="7">
    <source>
        <dbReference type="ARBA" id="ARBA00023054"/>
    </source>
</evidence>
<evidence type="ECO:0000256" key="8">
    <source>
        <dbReference type="ARBA" id="ARBA00023136"/>
    </source>
</evidence>
<dbReference type="EMBL" id="JAYMYR010000009">
    <property type="protein sequence ID" value="KAK7342723.1"/>
    <property type="molecule type" value="Genomic_DNA"/>
</dbReference>
<feature type="coiled-coil region" evidence="10">
    <location>
        <begin position="351"/>
        <end position="392"/>
    </location>
</feature>
<keyword evidence="5" id="KW-0256">Endoplasmic reticulum</keyword>
<evidence type="ECO:0000256" key="3">
    <source>
        <dbReference type="ARBA" id="ARBA00022475"/>
    </source>
</evidence>
<dbReference type="SUPFAM" id="SSF57997">
    <property type="entry name" value="Tropomyosin"/>
    <property type="match status" value="1"/>
</dbReference>
<evidence type="ECO:0000256" key="5">
    <source>
        <dbReference type="ARBA" id="ARBA00022824"/>
    </source>
</evidence>
<feature type="transmembrane region" description="Helical" evidence="12">
    <location>
        <begin position="683"/>
        <end position="705"/>
    </location>
</feature>
<proteinExistence type="inferred from homology"/>
<evidence type="ECO:0000256" key="12">
    <source>
        <dbReference type="SAM" id="Phobius"/>
    </source>
</evidence>
<dbReference type="AlphaFoldDB" id="A0AAN9QTK9"/>
<organism evidence="13 14">
    <name type="scientific">Phaseolus coccineus</name>
    <name type="common">Scarlet runner bean</name>
    <name type="synonym">Phaseolus multiflorus</name>
    <dbReference type="NCBI Taxonomy" id="3886"/>
    <lineage>
        <taxon>Eukaryota</taxon>
        <taxon>Viridiplantae</taxon>
        <taxon>Streptophyta</taxon>
        <taxon>Embryophyta</taxon>
        <taxon>Tracheophyta</taxon>
        <taxon>Spermatophyta</taxon>
        <taxon>Magnoliopsida</taxon>
        <taxon>eudicotyledons</taxon>
        <taxon>Gunneridae</taxon>
        <taxon>Pentapetalae</taxon>
        <taxon>rosids</taxon>
        <taxon>fabids</taxon>
        <taxon>Fabales</taxon>
        <taxon>Fabaceae</taxon>
        <taxon>Papilionoideae</taxon>
        <taxon>50 kb inversion clade</taxon>
        <taxon>NPAAA clade</taxon>
        <taxon>indigoferoid/millettioid clade</taxon>
        <taxon>Phaseoleae</taxon>
        <taxon>Phaseolus</taxon>
    </lineage>
</organism>
<evidence type="ECO:0000256" key="6">
    <source>
        <dbReference type="ARBA" id="ARBA00022989"/>
    </source>
</evidence>
<gene>
    <name evidence="13" type="ORF">VNO80_25679</name>
</gene>
<dbReference type="InterPro" id="IPR055282">
    <property type="entry name" value="PPI1-4"/>
</dbReference>
<protein>
    <recommendedName>
        <fullName evidence="15">Proton pump-interactor 1</fullName>
    </recommendedName>
</protein>
<comment type="similarity">
    <text evidence="9">Belongs to the plant Proton pump-interactor protein family.</text>
</comment>
<evidence type="ECO:0008006" key="15">
    <source>
        <dbReference type="Google" id="ProtNLM"/>
    </source>
</evidence>
<dbReference type="Proteomes" id="UP001374584">
    <property type="component" value="Unassembled WGS sequence"/>
</dbReference>
<comment type="subcellular location">
    <subcellularLocation>
        <location evidence="1">Cell membrane</location>
        <topology evidence="1">Single-pass membrane protein</topology>
    </subcellularLocation>
    <subcellularLocation>
        <location evidence="2">Endoplasmic reticulum membrane</location>
        <topology evidence="2">Single-pass membrane protein</topology>
    </subcellularLocation>
</comment>
<keyword evidence="14" id="KW-1185">Reference proteome</keyword>
<keyword evidence="7 10" id="KW-0175">Coiled coil</keyword>